<dbReference type="AlphaFoldDB" id="A0A0R2UDY4"/>
<keyword evidence="1" id="KW-0456">Lyase</keyword>
<gene>
    <name evidence="3" type="ORF">ABS10_01495</name>
</gene>
<dbReference type="PANTHER" id="PTHR21240:SF19">
    <property type="entry name" value="CATALYTIC_ HYDROLASE"/>
    <property type="match status" value="1"/>
</dbReference>
<dbReference type="SUPFAM" id="SSF51556">
    <property type="entry name" value="Metallo-dependent hydrolases"/>
    <property type="match status" value="1"/>
</dbReference>
<proteinExistence type="predicted"/>
<protein>
    <submittedName>
        <fullName evidence="3">Amidohydrolase</fullName>
    </submittedName>
</protein>
<dbReference type="Gene3D" id="3.20.20.140">
    <property type="entry name" value="Metal-dependent hydrolases"/>
    <property type="match status" value="1"/>
</dbReference>
<accession>A0A0R2UDY4</accession>
<keyword evidence="3" id="KW-0378">Hydrolase</keyword>
<dbReference type="Proteomes" id="UP000051027">
    <property type="component" value="Unassembled WGS sequence"/>
</dbReference>
<dbReference type="Pfam" id="PF04909">
    <property type="entry name" value="Amidohydro_2"/>
    <property type="match status" value="1"/>
</dbReference>
<organism evidence="3 4">
    <name type="scientific">SAR86 cluster bacterium BACL1 MAG-120820-bin45</name>
    <dbReference type="NCBI Taxonomy" id="1655612"/>
    <lineage>
        <taxon>Bacteria</taxon>
        <taxon>Pseudomonadati</taxon>
        <taxon>Pseudomonadota</taxon>
        <taxon>Gammaproteobacteria</taxon>
        <taxon>SAR86 cluster</taxon>
    </lineage>
</organism>
<dbReference type="InterPro" id="IPR032465">
    <property type="entry name" value="ACMSD"/>
</dbReference>
<evidence type="ECO:0000256" key="1">
    <source>
        <dbReference type="ARBA" id="ARBA00023239"/>
    </source>
</evidence>
<dbReference type="GO" id="GO:0016787">
    <property type="term" value="F:hydrolase activity"/>
    <property type="evidence" value="ECO:0007669"/>
    <property type="project" value="UniProtKB-KW"/>
</dbReference>
<dbReference type="PANTHER" id="PTHR21240">
    <property type="entry name" value="2-AMINO-3-CARBOXYLMUCONATE-6-SEMIALDEHYDE DECARBOXYLASE"/>
    <property type="match status" value="1"/>
</dbReference>
<comment type="caution">
    <text evidence="3">The sequence shown here is derived from an EMBL/GenBank/DDBJ whole genome shotgun (WGS) entry which is preliminary data.</text>
</comment>
<dbReference type="InterPro" id="IPR006680">
    <property type="entry name" value="Amidohydro-rel"/>
</dbReference>
<evidence type="ECO:0000313" key="3">
    <source>
        <dbReference type="EMBL" id="KRO95424.1"/>
    </source>
</evidence>
<dbReference type="EMBL" id="LICS01000032">
    <property type="protein sequence ID" value="KRO95424.1"/>
    <property type="molecule type" value="Genomic_DNA"/>
</dbReference>
<sequence length="288" mass="33523">MEINKDIFTVDLMLGIPEQEDRSDWYTFMEPLLRDEESKTMFKMPAQYMFKDIPETGSHDDFVQYTLAQMDKHHINQAMVGFHEKSDVKILAGKNHPDRFFFDLPVNPNTPNEAENIKRIYETHGIKAVSAFPSGMYPQIAINDERWHPIYEMCIELDIPFFCCVGVPGPRIPMAPQKVELIDEVCWYFPELKFVMRHGAEPWTALACKLMLKYPNLYYSTSAFSPKHYPKDIINFANTRGRNKIMYAGYFPMGLTLEKIFTEMQDVPLKEEVLPLFLGQNAKTLLKL</sequence>
<name>A0A0R2UDY4_9GAMM</name>
<reference evidence="3 4" key="1">
    <citation type="submission" date="2015-10" db="EMBL/GenBank/DDBJ databases">
        <title>Metagenome-Assembled Genomes uncover a global brackish microbiome.</title>
        <authorList>
            <person name="Hugerth L.W."/>
            <person name="Larsson J."/>
            <person name="Alneberg J."/>
            <person name="Lindh M.V."/>
            <person name="Legrand C."/>
            <person name="Pinhassi J."/>
            <person name="Andersson A.F."/>
        </authorList>
    </citation>
    <scope>NUCLEOTIDE SEQUENCE [LARGE SCALE GENOMIC DNA]</scope>
    <source>
        <strain evidence="3">BACL1 MAG-120820-bin45</strain>
    </source>
</reference>
<feature type="domain" description="Amidohydrolase-related" evidence="2">
    <location>
        <begin position="37"/>
        <end position="288"/>
    </location>
</feature>
<evidence type="ECO:0000313" key="4">
    <source>
        <dbReference type="Proteomes" id="UP000051027"/>
    </source>
</evidence>
<dbReference type="InterPro" id="IPR032466">
    <property type="entry name" value="Metal_Hydrolase"/>
</dbReference>
<evidence type="ECO:0000259" key="2">
    <source>
        <dbReference type="Pfam" id="PF04909"/>
    </source>
</evidence>
<dbReference type="GO" id="GO:0016831">
    <property type="term" value="F:carboxy-lyase activity"/>
    <property type="evidence" value="ECO:0007669"/>
    <property type="project" value="InterPro"/>
</dbReference>
<dbReference type="STRING" id="1655612.ABS10_01495"/>